<feature type="region of interest" description="Disordered" evidence="1">
    <location>
        <begin position="1"/>
        <end position="172"/>
    </location>
</feature>
<dbReference type="HOGENOM" id="CLU_497143_0_0_1"/>
<protein>
    <submittedName>
        <fullName evidence="2">Uncharacterized protein</fullName>
    </submittedName>
</protein>
<organism evidence="2 3">
    <name type="scientific">Pseudozyma hubeiensis (strain SY62)</name>
    <name type="common">Yeast</name>
    <dbReference type="NCBI Taxonomy" id="1305764"/>
    <lineage>
        <taxon>Eukaryota</taxon>
        <taxon>Fungi</taxon>
        <taxon>Dikarya</taxon>
        <taxon>Basidiomycota</taxon>
        <taxon>Ustilaginomycotina</taxon>
        <taxon>Ustilaginomycetes</taxon>
        <taxon>Ustilaginales</taxon>
        <taxon>Ustilaginaceae</taxon>
        <taxon>Pseudozyma</taxon>
    </lineage>
</organism>
<dbReference type="GeneID" id="24108166"/>
<dbReference type="RefSeq" id="XP_012188887.1">
    <property type="nucleotide sequence ID" value="XM_012333497.1"/>
</dbReference>
<accession>R9PB61</accession>
<dbReference type="eggNOG" id="ENOG502R330">
    <property type="taxonomic scope" value="Eukaryota"/>
</dbReference>
<evidence type="ECO:0000313" key="2">
    <source>
        <dbReference type="EMBL" id="GAC95300.1"/>
    </source>
</evidence>
<evidence type="ECO:0000256" key="1">
    <source>
        <dbReference type="SAM" id="MobiDB-lite"/>
    </source>
</evidence>
<dbReference type="Proteomes" id="UP000014071">
    <property type="component" value="Unassembled WGS sequence"/>
</dbReference>
<proteinExistence type="predicted"/>
<dbReference type="EMBL" id="DF238792">
    <property type="protein sequence ID" value="GAC95300.1"/>
    <property type="molecule type" value="Genomic_DNA"/>
</dbReference>
<feature type="compositionally biased region" description="Polar residues" evidence="1">
    <location>
        <begin position="429"/>
        <end position="440"/>
    </location>
</feature>
<feature type="compositionally biased region" description="Polar residues" evidence="1">
    <location>
        <begin position="371"/>
        <end position="391"/>
    </location>
</feature>
<feature type="compositionally biased region" description="Polar residues" evidence="1">
    <location>
        <begin position="144"/>
        <end position="165"/>
    </location>
</feature>
<reference evidence="3" key="1">
    <citation type="journal article" date="2013" name="Genome Announc.">
        <title>Draft genome sequence of the basidiomycetous yeast-like fungus Pseudozyma hubeiensis SY62, which produces an abundant amount of the biosurfactant mannosylerythritol lipids.</title>
        <authorList>
            <person name="Konishi M."/>
            <person name="Hatada Y."/>
            <person name="Horiuchi J."/>
        </authorList>
    </citation>
    <scope>NUCLEOTIDE SEQUENCE [LARGE SCALE GENOMIC DNA]</scope>
    <source>
        <strain evidence="3">SY62</strain>
    </source>
</reference>
<dbReference type="AlphaFoldDB" id="R9PB61"/>
<evidence type="ECO:0000313" key="3">
    <source>
        <dbReference type="Proteomes" id="UP000014071"/>
    </source>
</evidence>
<keyword evidence="3" id="KW-1185">Reference proteome</keyword>
<sequence length="508" mass="52738">MHASPTRKNMTTGKRTLGQSSKLFGQEGGSSNPAQLFKDAGPSQSPVKALGDRNAAKTPGPSRMGPSKQNASLRKGKGASGSNNESSPSKKGSSELSPRKASTSNALRSLNGKQRQTTDLPFTKPNQSSSNGEDAPATVMKTPAPSQLGNARTMSRQNSFVTPAANTGRAGQIKARMGEIMDAEMGLSLQKGDKATEQVTEPPAVQLTEEEMYPEIEYMPPSLHAKHPVFEFPDELDDLPRAKELGAQLSKFTATGFQTAGPDDLSDVEVLPMELGSDQLVAPNAAEESEDDDPWPDVVVAEKIDVKPQLHIMSKVVKAAPAAPRAAMAARPLAVGTGRTAASALSARTSTVQRANGVAGSKPSAGAGTRIVQSKTASQPVARSTGLQRSIATAPGSRALSSTAATATRTATTARPPPSAAANRAVGAGTTNRTGATQGDTAKGQLEAQPAGQPLARKKAATTLNPKLVDFVNDDLGKQTAAALDRLDADDDLESLQLDLGEAPEQDV</sequence>
<feature type="compositionally biased region" description="Low complexity" evidence="1">
    <location>
        <begin position="80"/>
        <end position="96"/>
    </location>
</feature>
<feature type="compositionally biased region" description="Polar residues" evidence="1">
    <location>
        <begin position="1"/>
        <end position="34"/>
    </location>
</feature>
<name>R9PB61_PSEHS</name>
<feature type="region of interest" description="Disordered" evidence="1">
    <location>
        <begin position="346"/>
        <end position="460"/>
    </location>
</feature>
<dbReference type="OrthoDB" id="3366667at2759"/>
<feature type="compositionally biased region" description="Low complexity" evidence="1">
    <location>
        <begin position="397"/>
        <end position="425"/>
    </location>
</feature>
<feature type="compositionally biased region" description="Polar residues" evidence="1">
    <location>
        <begin position="100"/>
        <end position="132"/>
    </location>
</feature>
<gene>
    <name evidence="2" type="ORF">PHSY_002875</name>
</gene>